<dbReference type="GO" id="GO:0030245">
    <property type="term" value="P:cellulose catabolic process"/>
    <property type="evidence" value="ECO:0007669"/>
    <property type="project" value="UniProtKB-UniPathway"/>
</dbReference>
<keyword evidence="6" id="KW-0624">Polysaccharide degradation</keyword>
<protein>
    <recommendedName>
        <fullName evidence="3 6">beta-glucosidase</fullName>
        <ecNumber evidence="3 6">3.2.1.21</ecNumber>
    </recommendedName>
</protein>
<dbReference type="InterPro" id="IPR050288">
    <property type="entry name" value="Cellulose_deg_GH3"/>
</dbReference>
<dbReference type="InterPro" id="IPR026891">
    <property type="entry name" value="Fn3-like"/>
</dbReference>
<keyword evidence="8" id="KW-0472">Membrane</keyword>
<dbReference type="Pfam" id="PF00933">
    <property type="entry name" value="Glyco_hydro_3"/>
    <property type="match status" value="1"/>
</dbReference>
<keyword evidence="8" id="KW-0812">Transmembrane</keyword>
<dbReference type="InterPro" id="IPR002772">
    <property type="entry name" value="Glyco_hydro_3_C"/>
</dbReference>
<gene>
    <name evidence="10" type="ORF">D9619_012076</name>
</gene>
<dbReference type="Pfam" id="PF01915">
    <property type="entry name" value="Glyco_hydro_3_C"/>
    <property type="match status" value="1"/>
</dbReference>
<dbReference type="EMBL" id="JAACJJ010000031">
    <property type="protein sequence ID" value="KAF5318149.1"/>
    <property type="molecule type" value="Genomic_DNA"/>
</dbReference>
<evidence type="ECO:0000256" key="5">
    <source>
        <dbReference type="ARBA" id="ARBA00023295"/>
    </source>
</evidence>
<dbReference type="PRINTS" id="PR00133">
    <property type="entry name" value="GLHYDRLASE3"/>
</dbReference>
<organism evidence="10 11">
    <name type="scientific">Psilocybe cf. subviscida</name>
    <dbReference type="NCBI Taxonomy" id="2480587"/>
    <lineage>
        <taxon>Eukaryota</taxon>
        <taxon>Fungi</taxon>
        <taxon>Dikarya</taxon>
        <taxon>Basidiomycota</taxon>
        <taxon>Agaricomycotina</taxon>
        <taxon>Agaricomycetes</taxon>
        <taxon>Agaricomycetidae</taxon>
        <taxon>Agaricales</taxon>
        <taxon>Agaricineae</taxon>
        <taxon>Strophariaceae</taxon>
        <taxon>Psilocybe</taxon>
    </lineage>
</organism>
<keyword evidence="6" id="KW-0119">Carbohydrate metabolism</keyword>
<comment type="similarity">
    <text evidence="2 6">Belongs to the glycosyl hydrolase 3 family.</text>
</comment>
<evidence type="ECO:0000256" key="1">
    <source>
        <dbReference type="ARBA" id="ARBA00000448"/>
    </source>
</evidence>
<proteinExistence type="inferred from homology"/>
<dbReference type="PANTHER" id="PTHR42715:SF27">
    <property type="entry name" value="BETA-GLUCOSIDASE-RELATED"/>
    <property type="match status" value="1"/>
</dbReference>
<dbReference type="GO" id="GO:0008422">
    <property type="term" value="F:beta-glucosidase activity"/>
    <property type="evidence" value="ECO:0007669"/>
    <property type="project" value="UniProtKB-EC"/>
</dbReference>
<dbReference type="PROSITE" id="PS51820">
    <property type="entry name" value="PA14"/>
    <property type="match status" value="1"/>
</dbReference>
<feature type="region of interest" description="Disordered" evidence="7">
    <location>
        <begin position="318"/>
        <end position="347"/>
    </location>
</feature>
<dbReference type="SUPFAM" id="SSF51445">
    <property type="entry name" value="(Trans)glycosidases"/>
    <property type="match status" value="1"/>
</dbReference>
<feature type="transmembrane region" description="Helical" evidence="8">
    <location>
        <begin position="239"/>
        <end position="262"/>
    </location>
</feature>
<dbReference type="InterPro" id="IPR036962">
    <property type="entry name" value="Glyco_hydro_3_N_sf"/>
</dbReference>
<dbReference type="FunFam" id="2.60.40.10:FF:000495">
    <property type="entry name" value="Periplasmic beta-glucosidase"/>
    <property type="match status" value="1"/>
</dbReference>
<dbReference type="InterPro" id="IPR036881">
    <property type="entry name" value="Glyco_hydro_3_C_sf"/>
</dbReference>
<keyword evidence="8" id="KW-1133">Transmembrane helix</keyword>
<accession>A0A8H5EZI6</accession>
<evidence type="ECO:0000256" key="8">
    <source>
        <dbReference type="SAM" id="Phobius"/>
    </source>
</evidence>
<dbReference type="PROSITE" id="PS00775">
    <property type="entry name" value="GLYCOSYL_HYDROL_F3"/>
    <property type="match status" value="1"/>
</dbReference>
<dbReference type="Gene3D" id="2.60.40.10">
    <property type="entry name" value="Immunoglobulins"/>
    <property type="match status" value="1"/>
</dbReference>
<dbReference type="InterPro" id="IPR013783">
    <property type="entry name" value="Ig-like_fold"/>
</dbReference>
<name>A0A8H5EZI6_9AGAR</name>
<dbReference type="InterPro" id="IPR019800">
    <property type="entry name" value="Glyco_hydro_3_AS"/>
</dbReference>
<dbReference type="InterPro" id="IPR037524">
    <property type="entry name" value="PA14/GLEYA"/>
</dbReference>
<keyword evidence="4 6" id="KW-0378">Hydrolase</keyword>
<dbReference type="OrthoDB" id="47059at2759"/>
<dbReference type="Gene3D" id="3.40.50.1700">
    <property type="entry name" value="Glycoside hydrolase family 3 C-terminal domain"/>
    <property type="match status" value="1"/>
</dbReference>
<evidence type="ECO:0000313" key="10">
    <source>
        <dbReference type="EMBL" id="KAF5318149.1"/>
    </source>
</evidence>
<feature type="region of interest" description="Disordered" evidence="7">
    <location>
        <begin position="271"/>
        <end position="293"/>
    </location>
</feature>
<dbReference type="Pfam" id="PF07691">
    <property type="entry name" value="PA14"/>
    <property type="match status" value="1"/>
</dbReference>
<evidence type="ECO:0000256" key="2">
    <source>
        <dbReference type="ARBA" id="ARBA00005336"/>
    </source>
</evidence>
<evidence type="ECO:0000256" key="3">
    <source>
        <dbReference type="ARBA" id="ARBA00012744"/>
    </source>
</evidence>
<keyword evidence="11" id="KW-1185">Reference proteome</keyword>
<dbReference type="PANTHER" id="PTHR42715">
    <property type="entry name" value="BETA-GLUCOSIDASE"/>
    <property type="match status" value="1"/>
</dbReference>
<feature type="region of interest" description="Disordered" evidence="7">
    <location>
        <begin position="364"/>
        <end position="407"/>
    </location>
</feature>
<evidence type="ECO:0000259" key="9">
    <source>
        <dbReference type="PROSITE" id="PS51820"/>
    </source>
</evidence>
<comment type="caution">
    <text evidence="10">The sequence shown here is derived from an EMBL/GenBank/DDBJ whole genome shotgun (WGS) entry which is preliminary data.</text>
</comment>
<dbReference type="InterPro" id="IPR017853">
    <property type="entry name" value="GH"/>
</dbReference>
<dbReference type="Gene3D" id="3.20.20.300">
    <property type="entry name" value="Glycoside hydrolase, family 3, N-terminal domain"/>
    <property type="match status" value="1"/>
</dbReference>
<sequence>MGTQLVVAGSQLVPNELNLSGGTCTVDGVTQQISYTTQNATNRVGLCRYQSLTSGQHTLVLNAVPAGGKPFWFDYLRYLPTPSAPTINEYVQVLPGNGNLSFDATWATETPDDVIQITTRSTNATMSYAFVVDQAEPTVVEILPSTKAQFNITMQQVIFNASGLAPGVTHDLKVTYLGNPQSVPLSLNSLLVTWGPLLDSSHNSSGATPSISSSSMPILPTNSPSNLPSMSGHKSSHTVPIAVSVSVVGVAIILGSIVLFLIARRRRQHVSSVKSTETEGDLSPRPFFASNSRHSYNTETYRMDSASAAALPTSKAQMAQVAQPLSPSSIAATAGPSVSDRDSTPTERETATYLWNLLLRHPRRLSGHPAGPSNSEREEDQLKFTEPQRSRAPSGFSPPHDGMRPDQAQYGSVIQADLWLTLKLPPTLANRSKRAQMEACSHTARIINLIMPPSDFAKANIDDIVNQLTGEEAFLLTAGVGFWRTHGIPRLGVPSIKVSDGPNGLRGNHFFMGIPAKCLPSSTSLGATFDPELVKHAAGILLGEEAKLRAASVILAPTVNIQRNPLGGRSFESFSEDPFLSGTIAAGYINGVQGEGIGATIKHFVANDKENDRNAYDSILSPRALREVYLMPFMIAQRDAQPWAVMTAYNRVNGTHASESKFLLQDVLRKDWKYDGLIMSDWFGVYSLDLAVNNGLDLEMPGTNKWRTIDLMSRSIHSRKITMRTVKERARRVLELVQKCAQGAPEILDGDGVERTKDSDESTELMRKLGRESIVLLKNSTGVLPLDAGALKGKKVAIVGANAKAIVLSGGGSAALKSSFFVSPFQGVVNALKDSGAEVVYSEGARAYKRTPSLDYDIFTPAGERGWIASWYSHVDEDKGFEIKPEPLKEHLVDETRIFVSTEAPENITKRWTMKLKGQLKPREKDCEFEFGLTVAGRAKLYIDGNLIIDNWTRQRRGEEFFGSGSEEELGRVLLKAGVAHEIYVEFCNVRGPADGDEDEKLMDSNPGVRLGGAVVVESDDLLEEAVRLAKDADVAIAFVGLNAEWETEGYDRTSLDLPGRTNELVERVAAANPNTIVVTQSGSAITMPWKEKVSSIVHAWYLGNASGDAIADVLFGKHNPSGKLSLTFPKREEDLPSFGHFHSEDGKVRYAEDLYVGYKHYQHRNIEPLWAFGHGLSYTTFSLGDLSLSQPTVSEGNFSLAASVTVTNTGSVAGTEVVQVYVSLPTASELSHPGFQLKGFSKVHNLAPGAKETVKITLDKYAVSYWSELYDTWVVEKGVYNVAAGSASDKLELKSTFEVATGFEWSGL</sequence>
<dbReference type="InterPro" id="IPR001764">
    <property type="entry name" value="Glyco_hydro_3_N"/>
</dbReference>
<dbReference type="Proteomes" id="UP000567179">
    <property type="component" value="Unassembled WGS sequence"/>
</dbReference>
<dbReference type="Gene3D" id="2.60.120.260">
    <property type="entry name" value="Galactose-binding domain-like"/>
    <property type="match status" value="1"/>
</dbReference>
<comment type="catalytic activity">
    <reaction evidence="1 6">
        <text>Hydrolysis of terminal, non-reducing beta-D-glucosyl residues with release of beta-D-glucose.</text>
        <dbReference type="EC" id="3.2.1.21"/>
    </reaction>
</comment>
<feature type="domain" description="PA14" evidence="9">
    <location>
        <begin position="862"/>
        <end position="1027"/>
    </location>
</feature>
<evidence type="ECO:0000256" key="4">
    <source>
        <dbReference type="ARBA" id="ARBA00022801"/>
    </source>
</evidence>
<feature type="compositionally biased region" description="Basic and acidic residues" evidence="7">
    <location>
        <begin position="380"/>
        <end position="389"/>
    </location>
</feature>
<reference evidence="10 11" key="1">
    <citation type="journal article" date="2020" name="ISME J.">
        <title>Uncovering the hidden diversity of litter-decomposition mechanisms in mushroom-forming fungi.</title>
        <authorList>
            <person name="Floudas D."/>
            <person name="Bentzer J."/>
            <person name="Ahren D."/>
            <person name="Johansson T."/>
            <person name="Persson P."/>
            <person name="Tunlid A."/>
        </authorList>
    </citation>
    <scope>NUCLEOTIDE SEQUENCE [LARGE SCALE GENOMIC DNA]</scope>
    <source>
        <strain evidence="10 11">CBS 101986</strain>
    </source>
</reference>
<dbReference type="UniPathway" id="UPA00696"/>
<dbReference type="InterPro" id="IPR011658">
    <property type="entry name" value="PA14_dom"/>
</dbReference>
<keyword evidence="5 6" id="KW-0326">Glycosidase</keyword>
<dbReference type="Pfam" id="PF14310">
    <property type="entry name" value="Fn3-like"/>
    <property type="match status" value="1"/>
</dbReference>
<evidence type="ECO:0000256" key="6">
    <source>
        <dbReference type="RuleBase" id="RU361161"/>
    </source>
</evidence>
<evidence type="ECO:0000313" key="11">
    <source>
        <dbReference type="Proteomes" id="UP000567179"/>
    </source>
</evidence>
<dbReference type="SUPFAM" id="SSF52279">
    <property type="entry name" value="Beta-D-glucan exohydrolase, C-terminal domain"/>
    <property type="match status" value="1"/>
</dbReference>
<evidence type="ECO:0000256" key="7">
    <source>
        <dbReference type="SAM" id="MobiDB-lite"/>
    </source>
</evidence>
<dbReference type="EC" id="3.2.1.21" evidence="3 6"/>
<comment type="pathway">
    <text evidence="6">Glycan metabolism; cellulose degradation.</text>
</comment>
<dbReference type="SMART" id="SM01217">
    <property type="entry name" value="Fn3_like"/>
    <property type="match status" value="1"/>
</dbReference>
<dbReference type="SMART" id="SM00758">
    <property type="entry name" value="PA14"/>
    <property type="match status" value="1"/>
</dbReference>